<accession>M4FID7</accession>
<organism evidence="2 3">
    <name type="scientific">Brassica campestris</name>
    <name type="common">Field mustard</name>
    <dbReference type="NCBI Taxonomy" id="3711"/>
    <lineage>
        <taxon>Eukaryota</taxon>
        <taxon>Viridiplantae</taxon>
        <taxon>Streptophyta</taxon>
        <taxon>Embryophyta</taxon>
        <taxon>Tracheophyta</taxon>
        <taxon>Spermatophyta</taxon>
        <taxon>Magnoliopsida</taxon>
        <taxon>eudicotyledons</taxon>
        <taxon>Gunneridae</taxon>
        <taxon>Pentapetalae</taxon>
        <taxon>rosids</taxon>
        <taxon>malvids</taxon>
        <taxon>Brassicales</taxon>
        <taxon>Brassicaceae</taxon>
        <taxon>Brassiceae</taxon>
        <taxon>Brassica</taxon>
    </lineage>
</organism>
<reference evidence="3" key="1">
    <citation type="journal article" date="2011" name="Nat. Genet.">
        <title>The genome of the mesopolyploid crop species Brassica rapa.</title>
        <authorList>
            <consortium name="Brassica rapa Genome Sequencing Project Consortium"/>
            <person name="Wang X."/>
            <person name="Wang H."/>
            <person name="Wang J."/>
            <person name="Sun R."/>
            <person name="Wu J."/>
            <person name="Liu S."/>
            <person name="Bai Y."/>
            <person name="Mun J.H."/>
            <person name="Bancroft I."/>
            <person name="Cheng F."/>
            <person name="Huang S."/>
            <person name="Li X."/>
            <person name="Hua W."/>
            <person name="Wang J."/>
            <person name="Wang X."/>
            <person name="Freeling M."/>
            <person name="Pires J.C."/>
            <person name="Paterson A.H."/>
            <person name="Chalhoub B."/>
            <person name="Wang B."/>
            <person name="Hayward A."/>
            <person name="Sharpe A.G."/>
            <person name="Park B.S."/>
            <person name="Weisshaar B."/>
            <person name="Liu B."/>
            <person name="Li B."/>
            <person name="Liu B."/>
            <person name="Tong C."/>
            <person name="Song C."/>
            <person name="Duran C."/>
            <person name="Peng C."/>
            <person name="Geng C."/>
            <person name="Koh C."/>
            <person name="Lin C."/>
            <person name="Edwards D."/>
            <person name="Mu D."/>
            <person name="Shen D."/>
            <person name="Soumpourou E."/>
            <person name="Li F."/>
            <person name="Fraser F."/>
            <person name="Conant G."/>
            <person name="Lassalle G."/>
            <person name="King G.J."/>
            <person name="Bonnema G."/>
            <person name="Tang H."/>
            <person name="Wang H."/>
            <person name="Belcram H."/>
            <person name="Zhou H."/>
            <person name="Hirakawa H."/>
            <person name="Abe H."/>
            <person name="Guo H."/>
            <person name="Wang H."/>
            <person name="Jin H."/>
            <person name="Parkin I.A."/>
            <person name="Batley J."/>
            <person name="Kim J.S."/>
            <person name="Just J."/>
            <person name="Li J."/>
            <person name="Xu J."/>
            <person name="Deng J."/>
            <person name="Kim J.A."/>
            <person name="Li J."/>
            <person name="Yu J."/>
            <person name="Meng J."/>
            <person name="Wang J."/>
            <person name="Min J."/>
            <person name="Poulain J."/>
            <person name="Wang J."/>
            <person name="Hatakeyama K."/>
            <person name="Wu K."/>
            <person name="Wang L."/>
            <person name="Fang L."/>
            <person name="Trick M."/>
            <person name="Links M.G."/>
            <person name="Zhao M."/>
            <person name="Jin M."/>
            <person name="Ramchiary N."/>
            <person name="Drou N."/>
            <person name="Berkman P.J."/>
            <person name="Cai Q."/>
            <person name="Huang Q."/>
            <person name="Li R."/>
            <person name="Tabata S."/>
            <person name="Cheng S."/>
            <person name="Zhang S."/>
            <person name="Zhang S."/>
            <person name="Huang S."/>
            <person name="Sato S."/>
            <person name="Sun S."/>
            <person name="Kwon S.J."/>
            <person name="Choi S.R."/>
            <person name="Lee T.H."/>
            <person name="Fan W."/>
            <person name="Zhao X."/>
            <person name="Tan X."/>
            <person name="Xu X."/>
            <person name="Wang Y."/>
            <person name="Qiu Y."/>
            <person name="Yin Y."/>
            <person name="Li Y."/>
            <person name="Du Y."/>
            <person name="Liao Y."/>
            <person name="Lim Y."/>
            <person name="Narusaka Y."/>
            <person name="Wang Y."/>
            <person name="Wang Z."/>
            <person name="Li Z."/>
            <person name="Wang Z."/>
            <person name="Xiong Z."/>
            <person name="Zhang Z."/>
        </authorList>
    </citation>
    <scope>NUCLEOTIDE SEQUENCE [LARGE SCALE GENOMIC DNA]</scope>
    <source>
        <strain evidence="3">cv. Chiifu-401-42</strain>
    </source>
</reference>
<name>M4FID7_BRACM</name>
<evidence type="ECO:0000256" key="1">
    <source>
        <dbReference type="SAM" id="MobiDB-lite"/>
    </source>
</evidence>
<dbReference type="EnsemblPlants" id="Bra040866.1">
    <property type="protein sequence ID" value="Bra040866.1-P"/>
    <property type="gene ID" value="Bra040866"/>
</dbReference>
<sequence length="492" mass="56045">MSLYSVFSVIIVPEIRILNSFVRNRLRRRLRRILIYEFVFLTQNESEADAAGNESEADAAGNESESDAAGKGSSEKEGSKELELENKATLTTIVNTLDIICRKFDQVDSRLEAYELDRNRPLMDQKTIDDRASLVVRTHQKSVNSPALVDATPRNLRPLDFLVISPAKATKDDKSTKDDKAAKDPAYGYGCRRPRIVKGEEADEKKKAAQADAAFKRKEKVIPPRDGVTRCNVQPDVEDSSLADITNEVVAEQNEFAPESDVENSEWVRSAIIKEFREKNVRLTPKGLSTMAVSSSFVFLTAIPPKLPAPPGKKEVLTADHESDFYSILIHERPWSEAEYLWVFDNCHAILSSANRENLPLLYPGPGEFLDTTSTIWFRFLSDLSLVIPSILAEGWVHDWPTYRAILDHFKERWFLQLAVRNTWDRRHNSTVWTHFNLVARTLFRCQMRYLQRTCAMGGDKPPCMLTRVWRDLVHMFEEFGPDNLSDALSVF</sequence>
<dbReference type="InParanoid" id="M4FID7"/>
<reference evidence="2" key="3">
    <citation type="submission" date="2023-03" db="UniProtKB">
        <authorList>
            <consortium name="EnsemblPlants"/>
        </authorList>
    </citation>
    <scope>IDENTIFICATION</scope>
    <source>
        <strain evidence="2">cv. Chiifu-401-42</strain>
    </source>
</reference>
<proteinExistence type="predicted"/>
<feature type="region of interest" description="Disordered" evidence="1">
    <location>
        <begin position="50"/>
        <end position="82"/>
    </location>
</feature>
<dbReference type="HOGENOM" id="CLU_554761_0_0_1"/>
<evidence type="ECO:0000313" key="3">
    <source>
        <dbReference type="Proteomes" id="UP000011750"/>
    </source>
</evidence>
<keyword evidence="3" id="KW-1185">Reference proteome</keyword>
<evidence type="ECO:0000313" key="2">
    <source>
        <dbReference type="EnsemblPlants" id="Bra040866.1-P"/>
    </source>
</evidence>
<dbReference type="Proteomes" id="UP000011750">
    <property type="component" value="Unassembled WGS sequence"/>
</dbReference>
<dbReference type="AlphaFoldDB" id="M4FID7"/>
<reference evidence="3" key="2">
    <citation type="journal article" date="2018" name="Hortic Res">
        <title>Improved Brassica rapa reference genome by single-molecule sequencing and chromosome conformation capture technologies.</title>
        <authorList>
            <person name="Zhang L."/>
            <person name="Cai X."/>
            <person name="Wu J."/>
            <person name="Liu M."/>
            <person name="Grob S."/>
            <person name="Cheng F."/>
            <person name="Liang J."/>
            <person name="Cai C."/>
            <person name="Liu Z."/>
            <person name="Liu B."/>
            <person name="Wang F."/>
            <person name="Li S."/>
            <person name="Liu F."/>
            <person name="Li X."/>
            <person name="Cheng L."/>
            <person name="Yang W."/>
            <person name="Li M.H."/>
            <person name="Grossniklaus U."/>
            <person name="Zheng H."/>
            <person name="Wang X."/>
        </authorList>
    </citation>
    <scope>NUCLEOTIDE SEQUENCE [LARGE SCALE GENOMIC DNA]</scope>
    <source>
        <strain evidence="3">cv. Chiifu-401-42</strain>
    </source>
</reference>
<feature type="compositionally biased region" description="Basic and acidic residues" evidence="1">
    <location>
        <begin position="73"/>
        <end position="82"/>
    </location>
</feature>
<dbReference type="OMA" id="PAYGYGC"/>
<protein>
    <submittedName>
        <fullName evidence="2">Uncharacterized protein</fullName>
    </submittedName>
</protein>
<dbReference type="Gramene" id="Bra040866.1">
    <property type="protein sequence ID" value="Bra040866.1-P"/>
    <property type="gene ID" value="Bra040866"/>
</dbReference>